<dbReference type="Proteomes" id="UP000579605">
    <property type="component" value="Unassembled WGS sequence"/>
</dbReference>
<organism evidence="2 3">
    <name type="scientific">Actinopolymorpha rutila</name>
    <dbReference type="NCBI Taxonomy" id="446787"/>
    <lineage>
        <taxon>Bacteria</taxon>
        <taxon>Bacillati</taxon>
        <taxon>Actinomycetota</taxon>
        <taxon>Actinomycetes</taxon>
        <taxon>Propionibacteriales</taxon>
        <taxon>Actinopolymorphaceae</taxon>
        <taxon>Actinopolymorpha</taxon>
    </lineage>
</organism>
<comment type="caution">
    <text evidence="2">The sequence shown here is derived from an EMBL/GenBank/DDBJ whole genome shotgun (WGS) entry which is preliminary data.</text>
</comment>
<gene>
    <name evidence="2" type="ORF">F4554_000644</name>
</gene>
<sequence length="45" mass="5143">MPHQQRADPPSAKVAGHHDIGDVRHRAVVARHTMFGFRTQVRRSQ</sequence>
<dbReference type="EMBL" id="JACBZH010000001">
    <property type="protein sequence ID" value="NYH88006.1"/>
    <property type="molecule type" value="Genomic_DNA"/>
</dbReference>
<keyword evidence="3" id="KW-1185">Reference proteome</keyword>
<evidence type="ECO:0000256" key="1">
    <source>
        <dbReference type="SAM" id="MobiDB-lite"/>
    </source>
</evidence>
<evidence type="ECO:0000313" key="3">
    <source>
        <dbReference type="Proteomes" id="UP000579605"/>
    </source>
</evidence>
<evidence type="ECO:0000313" key="2">
    <source>
        <dbReference type="EMBL" id="NYH88006.1"/>
    </source>
</evidence>
<accession>A0A852ZI74</accession>
<reference evidence="2 3" key="1">
    <citation type="submission" date="2020-07" db="EMBL/GenBank/DDBJ databases">
        <title>Sequencing the genomes of 1000 actinobacteria strains.</title>
        <authorList>
            <person name="Klenk H.-P."/>
        </authorList>
    </citation>
    <scope>NUCLEOTIDE SEQUENCE [LARGE SCALE GENOMIC DNA]</scope>
    <source>
        <strain evidence="2 3">DSM 18448</strain>
    </source>
</reference>
<name>A0A852ZI74_9ACTN</name>
<proteinExistence type="predicted"/>
<protein>
    <submittedName>
        <fullName evidence="2">Uncharacterized protein</fullName>
    </submittedName>
</protein>
<dbReference type="AlphaFoldDB" id="A0A852ZI74"/>
<feature type="region of interest" description="Disordered" evidence="1">
    <location>
        <begin position="1"/>
        <end position="20"/>
    </location>
</feature>